<gene>
    <name evidence="2" type="ORF">PHMEG_00019643</name>
</gene>
<name>A0A225VRF0_9STRA</name>
<evidence type="ECO:0000313" key="2">
    <source>
        <dbReference type="EMBL" id="OWZ07895.1"/>
    </source>
</evidence>
<reference evidence="3" key="1">
    <citation type="submission" date="2017-03" db="EMBL/GenBank/DDBJ databases">
        <title>Phytopthora megakarya and P. palmivora, two closely related causual agents of cacao black pod achieved similar genome size and gene model numbers by different mechanisms.</title>
        <authorList>
            <person name="Ali S."/>
            <person name="Shao J."/>
            <person name="Larry D.J."/>
            <person name="Kronmiller B."/>
            <person name="Shen D."/>
            <person name="Strem M.D."/>
            <person name="Melnick R.L."/>
            <person name="Guiltinan M.J."/>
            <person name="Tyler B.M."/>
            <person name="Meinhardt L.W."/>
            <person name="Bailey B.A."/>
        </authorList>
    </citation>
    <scope>NUCLEOTIDE SEQUENCE [LARGE SCALE GENOMIC DNA]</scope>
    <source>
        <strain evidence="3">zdho120</strain>
    </source>
</reference>
<sequence length="284" mass="31999">MAWIEGFPSTIAEYNRMCSSGAFKRKLIEYVKSIMNTDVPLQPNEDCPKCKVGKLTPMDFDKQAYENVRRKDNPFPTARCNGCGERFGGNEIILENLERECLTDSAAALTESAIFARTASSKPFSIAADKPKLEAVLSTRSLLSFQSHHWFHSRSCFKRTKRTPSGKVCWMFFPKQCRRKTEWTSAGCIEQQRKVGNEYINTYIPVISSMLKCNHDVKFLGGGEGPHKSFYMMKYCTKPQIDIENPAALHLHAYDKANANSQDLADDFSRPRSGSTYGSTVLAA</sequence>
<feature type="compositionally biased region" description="Polar residues" evidence="1">
    <location>
        <begin position="272"/>
        <end position="284"/>
    </location>
</feature>
<organism evidence="2 3">
    <name type="scientific">Phytophthora megakarya</name>
    <dbReference type="NCBI Taxonomy" id="4795"/>
    <lineage>
        <taxon>Eukaryota</taxon>
        <taxon>Sar</taxon>
        <taxon>Stramenopiles</taxon>
        <taxon>Oomycota</taxon>
        <taxon>Peronosporomycetes</taxon>
        <taxon>Peronosporales</taxon>
        <taxon>Peronosporaceae</taxon>
        <taxon>Phytophthora</taxon>
    </lineage>
</organism>
<dbReference type="AlphaFoldDB" id="A0A225VRF0"/>
<dbReference type="Proteomes" id="UP000198211">
    <property type="component" value="Unassembled WGS sequence"/>
</dbReference>
<dbReference type="EMBL" id="NBNE01003355">
    <property type="protein sequence ID" value="OWZ07895.1"/>
    <property type="molecule type" value="Genomic_DNA"/>
</dbReference>
<evidence type="ECO:0000256" key="1">
    <source>
        <dbReference type="SAM" id="MobiDB-lite"/>
    </source>
</evidence>
<keyword evidence="3" id="KW-1185">Reference proteome</keyword>
<comment type="caution">
    <text evidence="2">The sequence shown here is derived from an EMBL/GenBank/DDBJ whole genome shotgun (WGS) entry which is preliminary data.</text>
</comment>
<protein>
    <submittedName>
        <fullName evidence="2">Uncharacterized protein</fullName>
    </submittedName>
</protein>
<proteinExistence type="predicted"/>
<feature type="region of interest" description="Disordered" evidence="1">
    <location>
        <begin position="264"/>
        <end position="284"/>
    </location>
</feature>
<evidence type="ECO:0000313" key="3">
    <source>
        <dbReference type="Proteomes" id="UP000198211"/>
    </source>
</evidence>
<dbReference type="OrthoDB" id="129017at2759"/>
<accession>A0A225VRF0</accession>